<gene>
    <name evidence="1" type="ORF">GXM_10327</name>
</gene>
<keyword evidence="1" id="KW-0067">ATP-binding</keyword>
<proteinExistence type="predicted"/>
<accession>A0A5P8WJF4</accession>
<dbReference type="AlphaFoldDB" id="A0A5P8WJF4"/>
<evidence type="ECO:0000313" key="1">
    <source>
        <dbReference type="EMBL" id="QFS52572.1"/>
    </source>
</evidence>
<evidence type="ECO:0000313" key="2">
    <source>
        <dbReference type="Proteomes" id="UP000326678"/>
    </source>
</evidence>
<sequence>MFTPPNLSPQQISAFPQHETIIGVVERLTFYSAESGYTVARPLVTS</sequence>
<keyword evidence="1" id="KW-0547">Nucleotide-binding</keyword>
<protein>
    <submittedName>
        <fullName evidence="1">RecD DNA helicase YrrC</fullName>
    </submittedName>
</protein>
<reference evidence="1 2" key="1">
    <citation type="submission" date="2019-10" db="EMBL/GenBank/DDBJ databases">
        <title>Genomic and transcriptomic insights into the perfect genentic adaptation of a filamentous nitrogen-fixing cyanobacterium to rice fields.</title>
        <authorList>
            <person name="Chen Z."/>
        </authorList>
    </citation>
    <scope>NUCLEOTIDE SEQUENCE [LARGE SCALE GENOMIC DNA]</scope>
    <source>
        <strain evidence="1">CCNUC1</strain>
    </source>
</reference>
<keyword evidence="1" id="KW-0378">Hydrolase</keyword>
<organism evidence="1 2">
    <name type="scientific">Nostoc sphaeroides CCNUC1</name>
    <dbReference type="NCBI Taxonomy" id="2653204"/>
    <lineage>
        <taxon>Bacteria</taxon>
        <taxon>Bacillati</taxon>
        <taxon>Cyanobacteriota</taxon>
        <taxon>Cyanophyceae</taxon>
        <taxon>Nostocales</taxon>
        <taxon>Nostocaceae</taxon>
        <taxon>Nostoc</taxon>
    </lineage>
</organism>
<keyword evidence="2" id="KW-1185">Reference proteome</keyword>
<dbReference type="Proteomes" id="UP000326678">
    <property type="component" value="Chromosome pGXM02"/>
</dbReference>
<dbReference type="GO" id="GO:0004386">
    <property type="term" value="F:helicase activity"/>
    <property type="evidence" value="ECO:0007669"/>
    <property type="project" value="UniProtKB-KW"/>
</dbReference>
<keyword evidence="1" id="KW-0347">Helicase</keyword>
<name>A0A5P8WJF4_9NOSO</name>
<dbReference type="KEGG" id="nsh:GXM_10327"/>
<dbReference type="EMBL" id="CP045229">
    <property type="protein sequence ID" value="QFS52572.1"/>
    <property type="molecule type" value="Genomic_DNA"/>
</dbReference>